<dbReference type="CDD" id="cd16449">
    <property type="entry name" value="RING-HC"/>
    <property type="match status" value="1"/>
</dbReference>
<reference evidence="7" key="1">
    <citation type="journal article" date="2013" name="Nature">
        <title>Pan genome of the phytoplankton Emiliania underpins its global distribution.</title>
        <authorList>
            <person name="Read B.A."/>
            <person name="Kegel J."/>
            <person name="Klute M.J."/>
            <person name="Kuo A."/>
            <person name="Lefebvre S.C."/>
            <person name="Maumus F."/>
            <person name="Mayer C."/>
            <person name="Miller J."/>
            <person name="Monier A."/>
            <person name="Salamov A."/>
            <person name="Young J."/>
            <person name="Aguilar M."/>
            <person name="Claverie J.M."/>
            <person name="Frickenhaus S."/>
            <person name="Gonzalez K."/>
            <person name="Herman E.K."/>
            <person name="Lin Y.C."/>
            <person name="Napier J."/>
            <person name="Ogata H."/>
            <person name="Sarno A.F."/>
            <person name="Shmutz J."/>
            <person name="Schroeder D."/>
            <person name="de Vargas C."/>
            <person name="Verret F."/>
            <person name="von Dassow P."/>
            <person name="Valentin K."/>
            <person name="Van de Peer Y."/>
            <person name="Wheeler G."/>
            <person name="Dacks J.B."/>
            <person name="Delwiche C.F."/>
            <person name="Dyhrman S.T."/>
            <person name="Glockner G."/>
            <person name="John U."/>
            <person name="Richards T."/>
            <person name="Worden A.Z."/>
            <person name="Zhang X."/>
            <person name="Grigoriev I.V."/>
            <person name="Allen A.E."/>
            <person name="Bidle K."/>
            <person name="Borodovsky M."/>
            <person name="Bowler C."/>
            <person name="Brownlee C."/>
            <person name="Cock J.M."/>
            <person name="Elias M."/>
            <person name="Gladyshev V.N."/>
            <person name="Groth M."/>
            <person name="Guda C."/>
            <person name="Hadaegh A."/>
            <person name="Iglesias-Rodriguez M.D."/>
            <person name="Jenkins J."/>
            <person name="Jones B.M."/>
            <person name="Lawson T."/>
            <person name="Leese F."/>
            <person name="Lindquist E."/>
            <person name="Lobanov A."/>
            <person name="Lomsadze A."/>
            <person name="Malik S.B."/>
            <person name="Marsh M.E."/>
            <person name="Mackinder L."/>
            <person name="Mock T."/>
            <person name="Mueller-Roeber B."/>
            <person name="Pagarete A."/>
            <person name="Parker M."/>
            <person name="Probert I."/>
            <person name="Quesneville H."/>
            <person name="Raines C."/>
            <person name="Rensing S.A."/>
            <person name="Riano-Pachon D.M."/>
            <person name="Richier S."/>
            <person name="Rokitta S."/>
            <person name="Shiraiwa Y."/>
            <person name="Soanes D.M."/>
            <person name="van der Giezen M."/>
            <person name="Wahlund T.M."/>
            <person name="Williams B."/>
            <person name="Wilson W."/>
            <person name="Wolfe G."/>
            <person name="Wurch L.L."/>
        </authorList>
    </citation>
    <scope>NUCLEOTIDE SEQUENCE</scope>
</reference>
<dbReference type="AlphaFoldDB" id="A0A0D3JGW9"/>
<evidence type="ECO:0000256" key="3">
    <source>
        <dbReference type="ARBA" id="ARBA00022833"/>
    </source>
</evidence>
<dbReference type="PaxDb" id="2903-EOD22754"/>
<dbReference type="Proteomes" id="UP000013827">
    <property type="component" value="Unassembled WGS sequence"/>
</dbReference>
<dbReference type="HOGENOM" id="CLU_746863_0_0_1"/>
<dbReference type="KEGG" id="ehx:EMIHUDRAFT_420303"/>
<evidence type="ECO:0000256" key="1">
    <source>
        <dbReference type="ARBA" id="ARBA00022723"/>
    </source>
</evidence>
<keyword evidence="2 4" id="KW-0863">Zinc-finger</keyword>
<dbReference type="EnsemblProtists" id="EOD22754">
    <property type="protein sequence ID" value="EOD22754"/>
    <property type="gene ID" value="EMIHUDRAFT_420303"/>
</dbReference>
<organism evidence="6 7">
    <name type="scientific">Emiliania huxleyi (strain CCMP1516)</name>
    <dbReference type="NCBI Taxonomy" id="280463"/>
    <lineage>
        <taxon>Eukaryota</taxon>
        <taxon>Haptista</taxon>
        <taxon>Haptophyta</taxon>
        <taxon>Prymnesiophyceae</taxon>
        <taxon>Isochrysidales</taxon>
        <taxon>Noelaerhabdaceae</taxon>
        <taxon>Emiliania</taxon>
    </lineage>
</organism>
<dbReference type="SUPFAM" id="SSF57850">
    <property type="entry name" value="RING/U-box"/>
    <property type="match status" value="1"/>
</dbReference>
<evidence type="ECO:0000256" key="4">
    <source>
        <dbReference type="PROSITE-ProRule" id="PRU00175"/>
    </source>
</evidence>
<keyword evidence="1" id="KW-0479">Metal-binding</keyword>
<keyword evidence="7" id="KW-1185">Reference proteome</keyword>
<accession>A0A0D3JGW9</accession>
<evidence type="ECO:0000313" key="7">
    <source>
        <dbReference type="Proteomes" id="UP000013827"/>
    </source>
</evidence>
<dbReference type="RefSeq" id="XP_005775183.1">
    <property type="nucleotide sequence ID" value="XM_005775126.1"/>
</dbReference>
<evidence type="ECO:0000256" key="2">
    <source>
        <dbReference type="ARBA" id="ARBA00022771"/>
    </source>
</evidence>
<dbReference type="PROSITE" id="PS00518">
    <property type="entry name" value="ZF_RING_1"/>
    <property type="match status" value="1"/>
</dbReference>
<dbReference type="GO" id="GO:0008270">
    <property type="term" value="F:zinc ion binding"/>
    <property type="evidence" value="ECO:0007669"/>
    <property type="project" value="UniProtKB-KW"/>
</dbReference>
<name>A0A0D3JGW9_EMIH1</name>
<dbReference type="InterPro" id="IPR017907">
    <property type="entry name" value="Znf_RING_CS"/>
</dbReference>
<feature type="domain" description="RING-type" evidence="5">
    <location>
        <begin position="313"/>
        <end position="360"/>
    </location>
</feature>
<dbReference type="GeneID" id="17268301"/>
<protein>
    <recommendedName>
        <fullName evidence="5">RING-type domain-containing protein</fullName>
    </recommendedName>
</protein>
<evidence type="ECO:0000259" key="5">
    <source>
        <dbReference type="PROSITE" id="PS50089"/>
    </source>
</evidence>
<evidence type="ECO:0000313" key="6">
    <source>
        <dbReference type="EnsemblProtists" id="EOD22754"/>
    </source>
</evidence>
<dbReference type="PROSITE" id="PS50089">
    <property type="entry name" value="ZF_RING_2"/>
    <property type="match status" value="1"/>
</dbReference>
<dbReference type="InterPro" id="IPR013083">
    <property type="entry name" value="Znf_RING/FYVE/PHD"/>
</dbReference>
<reference evidence="6" key="2">
    <citation type="submission" date="2024-10" db="UniProtKB">
        <authorList>
            <consortium name="EnsemblProtists"/>
        </authorList>
    </citation>
    <scope>IDENTIFICATION</scope>
</reference>
<dbReference type="InterPro" id="IPR001841">
    <property type="entry name" value="Znf_RING"/>
</dbReference>
<sequence>MPLHNPPQLLRGTLQVLCERPSLLPAAPGVLAGDEPPPSLSGCLVRFMAPFRRPGRPLYSAAAVVSLDASARTVCIRLLHEPTRVDLQSDPVTEVDIASVSNLPLTAEERLCASAEAEALGNGAPRIAAYLSSLEASDAYRETTRVLQSHPRCTRLEQFWYEQLAGQPEHELTDSSPPAHVSFGYPSLHGRIGEQLGGANLETSVRLLKAELANEPAARAAGLKGLFRHWPEPYRTRAQATVSFLLFDDRELHCYREYVNRLDAAGVTPENVARDNAGEYSLQGVVIRLLGPFMHEWTKQGKLLVPSRENLRCVSCLDSMEHGFESMLQCVWLQPCRHFLCVPCARRLKGDGQTKCPICNRTVLMWAVQKR</sequence>
<keyword evidence="3" id="KW-0862">Zinc</keyword>
<proteinExistence type="predicted"/>
<dbReference type="Gene3D" id="3.30.40.10">
    <property type="entry name" value="Zinc/RING finger domain, C3HC4 (zinc finger)"/>
    <property type="match status" value="1"/>
</dbReference>